<dbReference type="PANTHER" id="PTHR42717">
    <property type="entry name" value="DIHYDROOROTASE-RELATED"/>
    <property type="match status" value="1"/>
</dbReference>
<dbReference type="InterPro" id="IPR020043">
    <property type="entry name" value="Deacetylase_Atu3266-like"/>
</dbReference>
<protein>
    <submittedName>
        <fullName evidence="2">Amidohydrolase family protein</fullName>
    </submittedName>
</protein>
<dbReference type="InterPro" id="IPR032466">
    <property type="entry name" value="Metal_Hydrolase"/>
</dbReference>
<dbReference type="Gene3D" id="2.30.40.10">
    <property type="entry name" value="Urease, subunit C, domain 1"/>
    <property type="match status" value="1"/>
</dbReference>
<dbReference type="InterPro" id="IPR011059">
    <property type="entry name" value="Metal-dep_hydrolase_composite"/>
</dbReference>
<name>A0ABZ1ICK4_9PSEU</name>
<dbReference type="RefSeq" id="WP_326834179.1">
    <property type="nucleotide sequence ID" value="NZ_CP142149.1"/>
</dbReference>
<sequence>MTDLLLAGGEVVDAGAGLSGRLDVAVTGSIITAIGPDLDRRGVGRVVDVRGRLVTAGLVDLHTHVFAPGSALSVDPDTAGVLSGVTTVVDAGSSGAANFAEFKALLPTCRTSVVPFVHIGRRGLAVKPDVSTVDDLDADGVRRVLAENPGLVRGIKVRMVSPALQGPGLDMLRTARTVAREAGVPLMVHVGDIGGLAGPRVGPETLDLLDAGDIVTHVYTANPGGVLDADGVVLPEAVAAAARGVLFDSAHGCKNLSFDVARRVLDQGIPLHAVSTDMTLTGHGEIVFSLTEVLSRYLALGFSVPEVITLATSGPAAAAGISSQAGRLEVGRPADLSVLDLVSGDWSVSDSVGASLRLDRAFVPVLTVRAGTVIPPGEAPHPWGWAPTPAEVAKVC</sequence>
<gene>
    <name evidence="2" type="ORF">VSH64_04515</name>
</gene>
<dbReference type="SUPFAM" id="SSF51338">
    <property type="entry name" value="Composite domain of metallo-dependent hydrolases"/>
    <property type="match status" value="1"/>
</dbReference>
<dbReference type="PANTHER" id="PTHR42717:SF1">
    <property type="entry name" value="IMIDAZOLONEPROPIONASE AND RELATED AMIDOHYDROLASES"/>
    <property type="match status" value="1"/>
</dbReference>
<evidence type="ECO:0000313" key="3">
    <source>
        <dbReference type="Proteomes" id="UP001330812"/>
    </source>
</evidence>
<proteinExistence type="predicted"/>
<evidence type="ECO:0000313" key="2">
    <source>
        <dbReference type="EMBL" id="WSE31373.1"/>
    </source>
</evidence>
<dbReference type="SUPFAM" id="SSF51556">
    <property type="entry name" value="Metallo-dependent hydrolases"/>
    <property type="match status" value="1"/>
</dbReference>
<evidence type="ECO:0000259" key="1">
    <source>
        <dbReference type="Pfam" id="PF01979"/>
    </source>
</evidence>
<accession>A0ABZ1ICK4</accession>
<dbReference type="Gene3D" id="3.20.20.140">
    <property type="entry name" value="Metal-dependent hydrolases"/>
    <property type="match status" value="1"/>
</dbReference>
<keyword evidence="3" id="KW-1185">Reference proteome</keyword>
<dbReference type="Proteomes" id="UP001330812">
    <property type="component" value="Chromosome"/>
</dbReference>
<reference evidence="2 3" key="1">
    <citation type="journal article" date="2015" name="Int. J. Syst. Evol. Microbiol.">
        <title>Amycolatopsis rhabdoformis sp. nov., an actinomycete isolated from a tropical forest soil.</title>
        <authorList>
            <person name="Souza W.R."/>
            <person name="Silva R.E."/>
            <person name="Goodfellow M."/>
            <person name="Busarakam K."/>
            <person name="Figueiro F.S."/>
            <person name="Ferreira D."/>
            <person name="Rodrigues-Filho E."/>
            <person name="Moraes L.A.B."/>
            <person name="Zucchi T.D."/>
        </authorList>
    </citation>
    <scope>NUCLEOTIDE SEQUENCE [LARGE SCALE GENOMIC DNA]</scope>
    <source>
        <strain evidence="2 3">NCIMB 14900</strain>
    </source>
</reference>
<dbReference type="EMBL" id="CP142149">
    <property type="protein sequence ID" value="WSE31373.1"/>
    <property type="molecule type" value="Genomic_DNA"/>
</dbReference>
<dbReference type="InterPro" id="IPR006680">
    <property type="entry name" value="Amidohydro-rel"/>
</dbReference>
<dbReference type="Pfam" id="PF01979">
    <property type="entry name" value="Amidohydro_1"/>
    <property type="match status" value="1"/>
</dbReference>
<organism evidence="2 3">
    <name type="scientific">Amycolatopsis rhabdoformis</name>
    <dbReference type="NCBI Taxonomy" id="1448059"/>
    <lineage>
        <taxon>Bacteria</taxon>
        <taxon>Bacillati</taxon>
        <taxon>Actinomycetota</taxon>
        <taxon>Actinomycetes</taxon>
        <taxon>Pseudonocardiales</taxon>
        <taxon>Pseudonocardiaceae</taxon>
        <taxon>Amycolatopsis</taxon>
    </lineage>
</organism>
<feature type="domain" description="Amidohydrolase-related" evidence="1">
    <location>
        <begin position="53"/>
        <end position="370"/>
    </location>
</feature>